<dbReference type="AlphaFoldDB" id="A0A397SRB6"/>
<evidence type="ECO:0000313" key="2">
    <source>
        <dbReference type="Proteomes" id="UP000265703"/>
    </source>
</evidence>
<dbReference type="SUPFAM" id="SSF81901">
    <property type="entry name" value="HCP-like"/>
    <property type="match status" value="1"/>
</dbReference>
<proteinExistence type="predicted"/>
<dbReference type="Proteomes" id="UP000265703">
    <property type="component" value="Unassembled WGS sequence"/>
</dbReference>
<organism evidence="1 2">
    <name type="scientific">Glomus cerebriforme</name>
    <dbReference type="NCBI Taxonomy" id="658196"/>
    <lineage>
        <taxon>Eukaryota</taxon>
        <taxon>Fungi</taxon>
        <taxon>Fungi incertae sedis</taxon>
        <taxon>Mucoromycota</taxon>
        <taxon>Glomeromycotina</taxon>
        <taxon>Glomeromycetes</taxon>
        <taxon>Glomerales</taxon>
        <taxon>Glomeraceae</taxon>
        <taxon>Glomus</taxon>
    </lineage>
</organism>
<gene>
    <name evidence="1" type="ORF">C1645_826032</name>
</gene>
<dbReference type="InterPro" id="IPR011990">
    <property type="entry name" value="TPR-like_helical_dom_sf"/>
</dbReference>
<evidence type="ECO:0000313" key="1">
    <source>
        <dbReference type="EMBL" id="RIA88673.1"/>
    </source>
</evidence>
<keyword evidence="2" id="KW-1185">Reference proteome</keyword>
<name>A0A397SRB6_9GLOM</name>
<dbReference type="OrthoDB" id="2384430at2759"/>
<reference evidence="1 2" key="1">
    <citation type="submission" date="2018-06" db="EMBL/GenBank/DDBJ databases">
        <title>Comparative genomics reveals the genomic features of Rhizophagus irregularis, R. cerebriforme, R. diaphanum and Gigaspora rosea, and their symbiotic lifestyle signature.</title>
        <authorList>
            <person name="Morin E."/>
            <person name="San Clemente H."/>
            <person name="Chen E.C.H."/>
            <person name="De La Providencia I."/>
            <person name="Hainaut M."/>
            <person name="Kuo A."/>
            <person name="Kohler A."/>
            <person name="Murat C."/>
            <person name="Tang N."/>
            <person name="Roy S."/>
            <person name="Loubradou J."/>
            <person name="Henrissat B."/>
            <person name="Grigoriev I.V."/>
            <person name="Corradi N."/>
            <person name="Roux C."/>
            <person name="Martin F.M."/>
        </authorList>
    </citation>
    <scope>NUCLEOTIDE SEQUENCE [LARGE SCALE GENOMIC DNA]</scope>
    <source>
        <strain evidence="1 2">DAOM 227022</strain>
    </source>
</reference>
<dbReference type="Gene3D" id="1.25.40.10">
    <property type="entry name" value="Tetratricopeptide repeat domain"/>
    <property type="match status" value="1"/>
</dbReference>
<accession>A0A397SRB6</accession>
<dbReference type="STRING" id="658196.A0A397SRB6"/>
<sequence length="165" mass="19063">MDMEYGYFADVKCKNEEDNNNAYLVPDKVLDLADLEIPDDPIIPSLDEGIISFKMKQHKEAWKCFDYHASNGNTTAKYWKGRYLWDGYLDNIKGRKEEGKALLKEAADEGIPDAQLRYAFILLSALTKIPKDEDKRIKWLRMAALRNNTKAIDLLKQIGINIYEL</sequence>
<dbReference type="EMBL" id="QKYT01000253">
    <property type="protein sequence ID" value="RIA88673.1"/>
    <property type="molecule type" value="Genomic_DNA"/>
</dbReference>
<protein>
    <submittedName>
        <fullName evidence="1">Uncharacterized protein</fullName>
    </submittedName>
</protein>
<comment type="caution">
    <text evidence="1">The sequence shown here is derived from an EMBL/GenBank/DDBJ whole genome shotgun (WGS) entry which is preliminary data.</text>
</comment>